<dbReference type="EMBL" id="KV875094">
    <property type="protein sequence ID" value="OIW32951.1"/>
    <property type="molecule type" value="Genomic_DNA"/>
</dbReference>
<dbReference type="PANTHER" id="PTHR38166:SF1">
    <property type="entry name" value="C2H2-TYPE DOMAIN-CONTAINING PROTEIN"/>
    <property type="match status" value="1"/>
</dbReference>
<dbReference type="PANTHER" id="PTHR38166">
    <property type="entry name" value="C2H2-TYPE DOMAIN-CONTAINING PROTEIN-RELATED"/>
    <property type="match status" value="1"/>
</dbReference>
<dbReference type="Proteomes" id="UP000182658">
    <property type="component" value="Unassembled WGS sequence"/>
</dbReference>
<accession>A0A1J7IYY2</accession>
<evidence type="ECO:0000313" key="1">
    <source>
        <dbReference type="EMBL" id="OIW32951.1"/>
    </source>
</evidence>
<organism evidence="1 2">
    <name type="scientific">Coniochaeta ligniaria NRRL 30616</name>
    <dbReference type="NCBI Taxonomy" id="1408157"/>
    <lineage>
        <taxon>Eukaryota</taxon>
        <taxon>Fungi</taxon>
        <taxon>Dikarya</taxon>
        <taxon>Ascomycota</taxon>
        <taxon>Pezizomycotina</taxon>
        <taxon>Sordariomycetes</taxon>
        <taxon>Sordariomycetidae</taxon>
        <taxon>Coniochaetales</taxon>
        <taxon>Coniochaetaceae</taxon>
        <taxon>Coniochaeta</taxon>
    </lineage>
</organism>
<dbReference type="OrthoDB" id="4161727at2759"/>
<protein>
    <recommendedName>
        <fullName evidence="3">C2H2-type domain-containing protein</fullName>
    </recommendedName>
</protein>
<proteinExistence type="predicted"/>
<keyword evidence="2" id="KW-1185">Reference proteome</keyword>
<gene>
    <name evidence="1" type="ORF">CONLIGDRAFT_156802</name>
</gene>
<name>A0A1J7IYY2_9PEZI</name>
<sequence>MTDSSGTDDIIRLGCPFCRRDPERYKKCRSCNGAGFIELSQLKEHLKNVHPSKCPESDCSFVFEGNPIKEHARQHPNCKYRPKEGVEHMTEKQWQDVKQVPKRRRNTTPGEQWKVIYRALFGNSAPIPPPYLPSLDQYHRIAGKPPPELLSALRTRILLSGPPHMPFLVDENFLRFCLGFVVPTLFDVVGEQGLLPGSSKSLPVPQQPPQAVVAHFENELGRFATDGNHDFDETEDMFALAEW</sequence>
<reference evidence="1 2" key="1">
    <citation type="submission" date="2016-10" db="EMBL/GenBank/DDBJ databases">
        <title>Draft genome sequence of Coniochaeta ligniaria NRRL30616, a lignocellulolytic fungus for bioabatement of inhibitors in plant biomass hydrolysates.</title>
        <authorList>
            <consortium name="DOE Joint Genome Institute"/>
            <person name="Jimenez D.J."/>
            <person name="Hector R.E."/>
            <person name="Riley R."/>
            <person name="Sun H."/>
            <person name="Grigoriev I.V."/>
            <person name="Van Elsas J.D."/>
            <person name="Nichols N.N."/>
        </authorList>
    </citation>
    <scope>NUCLEOTIDE SEQUENCE [LARGE SCALE GENOMIC DNA]</scope>
    <source>
        <strain evidence="1 2">NRRL 30616</strain>
    </source>
</reference>
<dbReference type="AlphaFoldDB" id="A0A1J7IYY2"/>
<evidence type="ECO:0008006" key="3">
    <source>
        <dbReference type="Google" id="ProtNLM"/>
    </source>
</evidence>
<dbReference type="InParanoid" id="A0A1J7IYY2"/>
<evidence type="ECO:0000313" key="2">
    <source>
        <dbReference type="Proteomes" id="UP000182658"/>
    </source>
</evidence>